<dbReference type="PANTHER" id="PTHR44329">
    <property type="entry name" value="SERINE/THREONINE-PROTEIN KINASE TNNI3K-RELATED"/>
    <property type="match status" value="1"/>
</dbReference>
<dbReference type="EMBL" id="JBBPFD010000725">
    <property type="protein sequence ID" value="KAK7877076.1"/>
    <property type="molecule type" value="Genomic_DNA"/>
</dbReference>
<reference evidence="8" key="1">
    <citation type="submission" date="2024-04" db="EMBL/GenBank/DDBJ databases">
        <title>Salinicola lusitanus LLJ914,a marine bacterium isolated from the Okinawa Trough.</title>
        <authorList>
            <person name="Li J."/>
        </authorList>
    </citation>
    <scope>NUCLEOTIDE SEQUENCE [LARGE SCALE GENOMIC DNA]</scope>
</reference>
<keyword evidence="2 4" id="KW-0547">Nucleotide-binding</keyword>
<evidence type="ECO:0000256" key="4">
    <source>
        <dbReference type="PROSITE-ProRule" id="PRU10141"/>
    </source>
</evidence>
<gene>
    <name evidence="7" type="ORF">WMY93_032214</name>
</gene>
<organism evidence="7 8">
    <name type="scientific">Mugilogobius chulae</name>
    <name type="common">yellowstripe goby</name>
    <dbReference type="NCBI Taxonomy" id="88201"/>
    <lineage>
        <taxon>Eukaryota</taxon>
        <taxon>Metazoa</taxon>
        <taxon>Chordata</taxon>
        <taxon>Craniata</taxon>
        <taxon>Vertebrata</taxon>
        <taxon>Euteleostomi</taxon>
        <taxon>Actinopterygii</taxon>
        <taxon>Neopterygii</taxon>
        <taxon>Teleostei</taxon>
        <taxon>Neoteleostei</taxon>
        <taxon>Acanthomorphata</taxon>
        <taxon>Gobiaria</taxon>
        <taxon>Gobiiformes</taxon>
        <taxon>Gobioidei</taxon>
        <taxon>Gobiidae</taxon>
        <taxon>Gobionellinae</taxon>
        <taxon>Mugilogobius</taxon>
    </lineage>
</organism>
<dbReference type="InterPro" id="IPR000719">
    <property type="entry name" value="Prot_kinase_dom"/>
</dbReference>
<keyword evidence="1" id="KW-0677">Repeat</keyword>
<dbReference type="Pfam" id="PF00069">
    <property type="entry name" value="Pkinase"/>
    <property type="match status" value="1"/>
</dbReference>
<dbReference type="Proteomes" id="UP001460270">
    <property type="component" value="Unassembled WGS sequence"/>
</dbReference>
<feature type="binding site" evidence="4">
    <location>
        <position position="408"/>
    </location>
    <ligand>
        <name>ATP</name>
        <dbReference type="ChEBI" id="CHEBI:30616"/>
    </ligand>
</feature>
<dbReference type="PROSITE" id="PS50011">
    <property type="entry name" value="PROTEIN_KINASE_DOM"/>
    <property type="match status" value="1"/>
</dbReference>
<dbReference type="Pfam" id="PF25497">
    <property type="entry name" value="COR-B"/>
    <property type="match status" value="1"/>
</dbReference>
<comment type="similarity">
    <text evidence="5">Belongs to the protein kinase superfamily.</text>
</comment>
<dbReference type="InterPro" id="IPR057263">
    <property type="entry name" value="COR-B"/>
</dbReference>
<accession>A0AAW0MJX8</accession>
<protein>
    <recommendedName>
        <fullName evidence="6">Protein kinase domain-containing protein</fullName>
    </recommendedName>
</protein>
<evidence type="ECO:0000313" key="8">
    <source>
        <dbReference type="Proteomes" id="UP001460270"/>
    </source>
</evidence>
<dbReference type="InterPro" id="IPR008271">
    <property type="entry name" value="Ser/Thr_kinase_AS"/>
</dbReference>
<feature type="domain" description="Protein kinase" evidence="6">
    <location>
        <begin position="327"/>
        <end position="466"/>
    </location>
</feature>
<keyword evidence="5" id="KW-0723">Serine/threonine-protein kinase</keyword>
<name>A0AAW0MJX8_9GOBI</name>
<dbReference type="InterPro" id="IPR017441">
    <property type="entry name" value="Protein_kinase_ATP_BS"/>
</dbReference>
<dbReference type="AlphaFoldDB" id="A0AAW0MJX8"/>
<dbReference type="GO" id="GO:0004674">
    <property type="term" value="F:protein serine/threonine kinase activity"/>
    <property type="evidence" value="ECO:0007669"/>
    <property type="project" value="UniProtKB-KW"/>
</dbReference>
<dbReference type="PROSITE" id="PS00107">
    <property type="entry name" value="PROTEIN_KINASE_ATP"/>
    <property type="match status" value="1"/>
</dbReference>
<keyword evidence="5" id="KW-0418">Kinase</keyword>
<evidence type="ECO:0000256" key="3">
    <source>
        <dbReference type="ARBA" id="ARBA00022840"/>
    </source>
</evidence>
<comment type="caution">
    <text evidence="7">The sequence shown here is derived from an EMBL/GenBank/DDBJ whole genome shotgun (WGS) entry which is preliminary data.</text>
</comment>
<evidence type="ECO:0000256" key="2">
    <source>
        <dbReference type="ARBA" id="ARBA00022741"/>
    </source>
</evidence>
<dbReference type="SUPFAM" id="SSF56112">
    <property type="entry name" value="Protein kinase-like (PK-like)"/>
    <property type="match status" value="1"/>
</dbReference>
<dbReference type="InterPro" id="IPR051681">
    <property type="entry name" value="Ser/Thr_Kinases-Pseudokinases"/>
</dbReference>
<evidence type="ECO:0000313" key="7">
    <source>
        <dbReference type="EMBL" id="KAK7877076.1"/>
    </source>
</evidence>
<evidence type="ECO:0000256" key="1">
    <source>
        <dbReference type="ARBA" id="ARBA00022737"/>
    </source>
</evidence>
<dbReference type="GO" id="GO:0005524">
    <property type="term" value="F:ATP binding"/>
    <property type="evidence" value="ECO:0007669"/>
    <property type="project" value="UniProtKB-UniRule"/>
</dbReference>
<evidence type="ECO:0000256" key="5">
    <source>
        <dbReference type="RuleBase" id="RU000304"/>
    </source>
</evidence>
<keyword evidence="5" id="KW-0808">Transferase</keyword>
<keyword evidence="8" id="KW-1185">Reference proteome</keyword>
<dbReference type="InterPro" id="IPR011009">
    <property type="entry name" value="Kinase-like_dom_sf"/>
</dbReference>
<evidence type="ECO:0000259" key="6">
    <source>
        <dbReference type="PROSITE" id="PS50011"/>
    </source>
</evidence>
<dbReference type="Gene3D" id="1.10.510.10">
    <property type="entry name" value="Transferase(Phosphotransferase) domain 1"/>
    <property type="match status" value="2"/>
</dbReference>
<sequence length="466" mass="52326">MAEAPTKLSVKSCVSRELPKGVLQRHTVETFLFDTKCFPKSHATQFFKLLEKFQIALPFGDDQLLVPSSLSKHRPVIDLPHSENSEVIVRLYEMPYFPMDFWSRLITRLLEVSFLLLNGPDKSSRPNRIYWRTGVYLSWCPEAYCLVEAASLDSNSSSSCVRITVPSSHKGRVLLEECFLVYKVFSLVACCWDSGGPCGLSAGGVFPGRVLLEECFLVYKVFSLVLFCPLRSRAAGTGGRVLLGQWWTMSRAAGQVVDHVDSLLEESRAAGQVVDHVDSLLEEWFPGLLNTDMHGSGEALVKKWALYSFEDGQEFKKILLEDLFSCFSTVENVGCLLFRFLLINPDDPRCTLPLSQIAPDLVLSDQSAATILDSEELEVDLSVENRLGDGGFGTVYRGMYKNEEVAVKILTNTLQTCTSTDSSDRSWRLSRKLQHRIALQVADGLRYLHSCMIIYRDLKPHNVLLV</sequence>
<dbReference type="PROSITE" id="PS00108">
    <property type="entry name" value="PROTEIN_KINASE_ST"/>
    <property type="match status" value="1"/>
</dbReference>
<keyword evidence="3 4" id="KW-0067">ATP-binding</keyword>
<proteinExistence type="inferred from homology"/>